<keyword evidence="3" id="KW-1185">Reference proteome</keyword>
<proteinExistence type="predicted"/>
<dbReference type="AlphaFoldDB" id="A0A930YD27"/>
<dbReference type="EMBL" id="JADKPN010000001">
    <property type="protein sequence ID" value="MBF4762328.1"/>
    <property type="molecule type" value="Genomic_DNA"/>
</dbReference>
<feature type="region of interest" description="Disordered" evidence="1">
    <location>
        <begin position="127"/>
        <end position="149"/>
    </location>
</feature>
<organism evidence="2 3">
    <name type="scientific">Nocardioides islandensis</name>
    <dbReference type="NCBI Taxonomy" id="433663"/>
    <lineage>
        <taxon>Bacteria</taxon>
        <taxon>Bacillati</taxon>
        <taxon>Actinomycetota</taxon>
        <taxon>Actinomycetes</taxon>
        <taxon>Propionibacteriales</taxon>
        <taxon>Nocardioidaceae</taxon>
        <taxon>Nocardioides</taxon>
    </lineage>
</organism>
<feature type="compositionally biased region" description="Basic and acidic residues" evidence="1">
    <location>
        <begin position="133"/>
        <end position="149"/>
    </location>
</feature>
<sequence>MGFLDFGALITKIAAAAKNDGIELSQDEIDKAVKKLKTAQDFLDEHGLQQDESAEGRFGTSPLGQTMSHQHRRVYGIMARSLDNVSQDLGQFADGIDTAAKRITSTDGTIGDEMLLKALTIQAHNTHLNTYDPHNDGDGQHHGGETHGG</sequence>
<protein>
    <submittedName>
        <fullName evidence="2">Uncharacterized protein</fullName>
    </submittedName>
</protein>
<gene>
    <name evidence="2" type="ORF">ISU07_04250</name>
</gene>
<accession>A0A930YD27</accession>
<evidence type="ECO:0000256" key="1">
    <source>
        <dbReference type="SAM" id="MobiDB-lite"/>
    </source>
</evidence>
<dbReference type="Proteomes" id="UP000640489">
    <property type="component" value="Unassembled WGS sequence"/>
</dbReference>
<evidence type="ECO:0000313" key="2">
    <source>
        <dbReference type="EMBL" id="MBF4762328.1"/>
    </source>
</evidence>
<reference evidence="2" key="1">
    <citation type="submission" date="2020-11" db="EMBL/GenBank/DDBJ databases">
        <title>Nocardioides sp. nov., isolated from Soil of Cynanchum wilfordii Hemsley rhizosphere.</title>
        <authorList>
            <person name="Lee J.-S."/>
            <person name="Suh M.K."/>
            <person name="Kim J.-S."/>
        </authorList>
    </citation>
    <scope>NUCLEOTIDE SEQUENCE</scope>
    <source>
        <strain evidence="2">KCTC 19275</strain>
    </source>
</reference>
<evidence type="ECO:0000313" key="3">
    <source>
        <dbReference type="Proteomes" id="UP000640489"/>
    </source>
</evidence>
<comment type="caution">
    <text evidence="2">The sequence shown here is derived from an EMBL/GenBank/DDBJ whole genome shotgun (WGS) entry which is preliminary data.</text>
</comment>
<name>A0A930YD27_9ACTN</name>
<dbReference type="RefSeq" id="WP_194705457.1">
    <property type="nucleotide sequence ID" value="NZ_JADKPN010000001.1"/>
</dbReference>